<proteinExistence type="predicted"/>
<dbReference type="GeneID" id="56993988"/>
<dbReference type="PROSITE" id="PS50943">
    <property type="entry name" value="HTH_CROC1"/>
    <property type="match status" value="1"/>
</dbReference>
<dbReference type="PANTHER" id="PTHR46558">
    <property type="entry name" value="TRACRIPTIONAL REGULATORY PROTEIN-RELATED-RELATED"/>
    <property type="match status" value="1"/>
</dbReference>
<gene>
    <name evidence="5" type="ORF">CNR29_12130</name>
</gene>
<dbReference type="AlphaFoldDB" id="A0A2A3U128"/>
<dbReference type="RefSeq" id="WP_035465133.1">
    <property type="nucleotide sequence ID" value="NZ_CBCRTO010000001.1"/>
</dbReference>
<keyword evidence="1" id="KW-0238">DNA-binding</keyword>
<reference evidence="5 6" key="1">
    <citation type="submission" date="2017-09" db="EMBL/GenBank/DDBJ databases">
        <title>Genome sequence of Lactobacillus brevis D7.</title>
        <authorList>
            <person name="Kwon M.-S."/>
            <person name="Lim S.K."/>
            <person name="Choi H.-J."/>
        </authorList>
    </citation>
    <scope>NUCLEOTIDE SEQUENCE [LARGE SCALE GENOMIC DNA]</scope>
    <source>
        <strain evidence="5 6">D7</strain>
    </source>
</reference>
<organism evidence="5 6">
    <name type="scientific">Levilactobacillus brevis</name>
    <name type="common">Lactobacillus brevis</name>
    <dbReference type="NCBI Taxonomy" id="1580"/>
    <lineage>
        <taxon>Bacteria</taxon>
        <taxon>Bacillati</taxon>
        <taxon>Bacillota</taxon>
        <taxon>Bacilli</taxon>
        <taxon>Lactobacillales</taxon>
        <taxon>Lactobacillaceae</taxon>
        <taxon>Levilactobacillus</taxon>
    </lineage>
</organism>
<evidence type="ECO:0000313" key="6">
    <source>
        <dbReference type="Proteomes" id="UP000217918"/>
    </source>
</evidence>
<name>A0A2A3U128_LEVBR</name>
<keyword evidence="2" id="KW-0175">Coiled coil</keyword>
<keyword evidence="3" id="KW-1133">Transmembrane helix</keyword>
<keyword evidence="3" id="KW-0812">Transmembrane</keyword>
<sequence>MTELCTQLKGARINQGLSQNEVATILHVTRQSISKWENGRGYPDLDNLVRLSDIYQLSIDELIRENSELASKIHANNAEIKEKQVQLKKVNTEIHQNTDEGLILTLLVLASALIPPIGMVLPLYAIWRNTKYNSLHKTIIVISIVVMIVSLMGTYVIIDDNWITPSKTVVYQVK</sequence>
<evidence type="ECO:0000256" key="3">
    <source>
        <dbReference type="SAM" id="Phobius"/>
    </source>
</evidence>
<dbReference type="PANTHER" id="PTHR46558:SF4">
    <property type="entry name" value="DNA-BIDING PHAGE PROTEIN"/>
    <property type="match status" value="1"/>
</dbReference>
<evidence type="ECO:0000313" key="5">
    <source>
        <dbReference type="EMBL" id="PBQ24727.1"/>
    </source>
</evidence>
<comment type="caution">
    <text evidence="5">The sequence shown here is derived from an EMBL/GenBank/DDBJ whole genome shotgun (WGS) entry which is preliminary data.</text>
</comment>
<dbReference type="Gene3D" id="1.10.260.40">
    <property type="entry name" value="lambda repressor-like DNA-binding domains"/>
    <property type="match status" value="1"/>
</dbReference>
<dbReference type="GO" id="GO:0003677">
    <property type="term" value="F:DNA binding"/>
    <property type="evidence" value="ECO:0007669"/>
    <property type="project" value="UniProtKB-KW"/>
</dbReference>
<dbReference type="SUPFAM" id="SSF47413">
    <property type="entry name" value="lambda repressor-like DNA-binding domains"/>
    <property type="match status" value="1"/>
</dbReference>
<dbReference type="CDD" id="cd00093">
    <property type="entry name" value="HTH_XRE"/>
    <property type="match status" value="1"/>
</dbReference>
<feature type="coiled-coil region" evidence="2">
    <location>
        <begin position="59"/>
        <end position="100"/>
    </location>
</feature>
<feature type="transmembrane region" description="Helical" evidence="3">
    <location>
        <begin position="102"/>
        <end position="127"/>
    </location>
</feature>
<dbReference type="EMBL" id="NVYO01000001">
    <property type="protein sequence ID" value="PBQ24727.1"/>
    <property type="molecule type" value="Genomic_DNA"/>
</dbReference>
<dbReference type="Pfam" id="PF01381">
    <property type="entry name" value="HTH_3"/>
    <property type="match status" value="1"/>
</dbReference>
<evidence type="ECO:0000256" key="1">
    <source>
        <dbReference type="ARBA" id="ARBA00023125"/>
    </source>
</evidence>
<feature type="transmembrane region" description="Helical" evidence="3">
    <location>
        <begin position="139"/>
        <end position="158"/>
    </location>
</feature>
<evidence type="ECO:0000256" key="2">
    <source>
        <dbReference type="SAM" id="Coils"/>
    </source>
</evidence>
<dbReference type="Proteomes" id="UP000217918">
    <property type="component" value="Unassembled WGS sequence"/>
</dbReference>
<protein>
    <submittedName>
        <fullName evidence="5">Transcriptional regulator</fullName>
    </submittedName>
</protein>
<accession>A0A2A3U128</accession>
<dbReference type="SMART" id="SM00530">
    <property type="entry name" value="HTH_XRE"/>
    <property type="match status" value="1"/>
</dbReference>
<keyword evidence="3" id="KW-0472">Membrane</keyword>
<evidence type="ECO:0000259" key="4">
    <source>
        <dbReference type="PROSITE" id="PS50943"/>
    </source>
</evidence>
<dbReference type="InterPro" id="IPR010982">
    <property type="entry name" value="Lambda_DNA-bd_dom_sf"/>
</dbReference>
<dbReference type="InterPro" id="IPR001387">
    <property type="entry name" value="Cro/C1-type_HTH"/>
</dbReference>
<feature type="domain" description="HTH cro/C1-type" evidence="4">
    <location>
        <begin position="8"/>
        <end position="62"/>
    </location>
</feature>